<keyword evidence="2" id="KW-1185">Reference proteome</keyword>
<gene>
    <name evidence="1" type="ORF">GCM10011611_16200</name>
</gene>
<evidence type="ECO:0000313" key="2">
    <source>
        <dbReference type="Proteomes" id="UP000646365"/>
    </source>
</evidence>
<proteinExistence type="predicted"/>
<name>A0A8J3E1F0_9PROT</name>
<evidence type="ECO:0000313" key="1">
    <source>
        <dbReference type="EMBL" id="GGF11306.1"/>
    </source>
</evidence>
<dbReference type="RefSeq" id="WP_189044428.1">
    <property type="nucleotide sequence ID" value="NZ_BMJQ01000003.1"/>
</dbReference>
<reference evidence="1" key="1">
    <citation type="journal article" date="2014" name="Int. J. Syst. Evol. Microbiol.">
        <title>Complete genome sequence of Corynebacterium casei LMG S-19264T (=DSM 44701T), isolated from a smear-ripened cheese.</title>
        <authorList>
            <consortium name="US DOE Joint Genome Institute (JGI-PGF)"/>
            <person name="Walter F."/>
            <person name="Albersmeier A."/>
            <person name="Kalinowski J."/>
            <person name="Ruckert C."/>
        </authorList>
    </citation>
    <scope>NUCLEOTIDE SEQUENCE</scope>
    <source>
        <strain evidence="1">CGMCC 1.15725</strain>
    </source>
</reference>
<accession>A0A8J3E1F0</accession>
<dbReference type="Proteomes" id="UP000646365">
    <property type="component" value="Unassembled WGS sequence"/>
</dbReference>
<organism evidence="1 2">
    <name type="scientific">Aliidongia dinghuensis</name>
    <dbReference type="NCBI Taxonomy" id="1867774"/>
    <lineage>
        <taxon>Bacteria</taxon>
        <taxon>Pseudomonadati</taxon>
        <taxon>Pseudomonadota</taxon>
        <taxon>Alphaproteobacteria</taxon>
        <taxon>Rhodospirillales</taxon>
        <taxon>Dongiaceae</taxon>
        <taxon>Aliidongia</taxon>
    </lineage>
</organism>
<sequence length="214" mass="23215">MWKRIGGHTIQAPKQVTFQKTVRTVDGSTRMETVTRPTNGVVHGRTPEDLVAYLAENAMSSVDFPLPPTGFQLVAQGNAVGRAAGDDKSLVAGPLNSCASVIYVDGTNFGTRAYVHHAPGGILRPSRTSAATEEKKSDGEDGDIEKALAHLKIPVHQAYVIYAHSNLNDFDFYSEYIKMLINAGVRENRIIQIRIDGGFCGFGITSDRVLCCYG</sequence>
<reference evidence="1" key="2">
    <citation type="submission" date="2020-09" db="EMBL/GenBank/DDBJ databases">
        <authorList>
            <person name="Sun Q."/>
            <person name="Zhou Y."/>
        </authorList>
    </citation>
    <scope>NUCLEOTIDE SEQUENCE</scope>
    <source>
        <strain evidence="1">CGMCC 1.15725</strain>
    </source>
</reference>
<protein>
    <submittedName>
        <fullName evidence="1">Uncharacterized protein</fullName>
    </submittedName>
</protein>
<dbReference type="EMBL" id="BMJQ01000003">
    <property type="protein sequence ID" value="GGF11306.1"/>
    <property type="molecule type" value="Genomic_DNA"/>
</dbReference>
<comment type="caution">
    <text evidence="1">The sequence shown here is derived from an EMBL/GenBank/DDBJ whole genome shotgun (WGS) entry which is preliminary data.</text>
</comment>
<dbReference type="AlphaFoldDB" id="A0A8J3E1F0"/>